<name>A0A1G7MDG4_9RHOB</name>
<dbReference type="InterPro" id="IPR036390">
    <property type="entry name" value="WH_DNA-bd_sf"/>
</dbReference>
<keyword evidence="4" id="KW-0804">Transcription</keyword>
<protein>
    <submittedName>
        <fullName evidence="7">LysR family transcriptional regulator, glycine cleavage system transcriptional activator</fullName>
    </submittedName>
</protein>
<reference evidence="8" key="1">
    <citation type="submission" date="2016-10" db="EMBL/GenBank/DDBJ databases">
        <authorList>
            <person name="Varghese N."/>
            <person name="Submissions S."/>
        </authorList>
    </citation>
    <scope>NUCLEOTIDE SEQUENCE [LARGE SCALE GENOMIC DNA]</scope>
    <source>
        <strain evidence="8">DSM 10146</strain>
    </source>
</reference>
<dbReference type="InterPro" id="IPR000847">
    <property type="entry name" value="LysR_HTH_N"/>
</dbReference>
<accession>A0A1G7MDG4</accession>
<sequence length="342" mass="38303">MPEWQNGTSTFSSRSSLRSERSHAGPRRCIQRWHPRARPAIKRYPSIQALRAIESVARNGALWRAAAELNVTRSAISHQLRLLEADLGFKIVERSGNKSEITPRALAYAEDVRRALSMIATSTARVAQEGLTGSLTISATPGFADGWLCLHLGDFIAEHPDVVVTVLSSHKMAETTNPEIDTFITFGHEPRANLRTEPLFAVEFTPLCSPAYLSRFESFNDLRILQQATLLHITDFTDWEDWMALSGLPSEDARRGICYSDMNIVHTAVLAGEGIAIGDTVLWGKDLREGRLMRPFSASLHADTGYFICTPKENIENPIVEEFHKWLKSKIEFSRLSSSRRP</sequence>
<keyword evidence="2" id="KW-0805">Transcription regulation</keyword>
<dbReference type="Gene3D" id="1.10.10.10">
    <property type="entry name" value="Winged helix-like DNA-binding domain superfamily/Winged helix DNA-binding domain"/>
    <property type="match status" value="1"/>
</dbReference>
<dbReference type="InterPro" id="IPR058163">
    <property type="entry name" value="LysR-type_TF_proteobact-type"/>
</dbReference>
<dbReference type="SUPFAM" id="SSF53850">
    <property type="entry name" value="Periplasmic binding protein-like II"/>
    <property type="match status" value="1"/>
</dbReference>
<evidence type="ECO:0000256" key="5">
    <source>
        <dbReference type="SAM" id="MobiDB-lite"/>
    </source>
</evidence>
<evidence type="ECO:0000256" key="3">
    <source>
        <dbReference type="ARBA" id="ARBA00023125"/>
    </source>
</evidence>
<dbReference type="PANTHER" id="PTHR30537:SF74">
    <property type="entry name" value="HTH-TYPE TRANSCRIPTIONAL REGULATOR TRPI"/>
    <property type="match status" value="1"/>
</dbReference>
<dbReference type="InterPro" id="IPR036388">
    <property type="entry name" value="WH-like_DNA-bd_sf"/>
</dbReference>
<dbReference type="SUPFAM" id="SSF46785">
    <property type="entry name" value="Winged helix' DNA-binding domain"/>
    <property type="match status" value="1"/>
</dbReference>
<comment type="similarity">
    <text evidence="1">Belongs to the LysR transcriptional regulatory family.</text>
</comment>
<dbReference type="GO" id="GO:0003700">
    <property type="term" value="F:DNA-binding transcription factor activity"/>
    <property type="evidence" value="ECO:0007669"/>
    <property type="project" value="InterPro"/>
</dbReference>
<dbReference type="PROSITE" id="PS50931">
    <property type="entry name" value="HTH_LYSR"/>
    <property type="match status" value="1"/>
</dbReference>
<dbReference type="STRING" id="282683.SAMN04488105_13317"/>
<dbReference type="Pfam" id="PF03466">
    <property type="entry name" value="LysR_substrate"/>
    <property type="match status" value="1"/>
</dbReference>
<evidence type="ECO:0000259" key="6">
    <source>
        <dbReference type="PROSITE" id="PS50931"/>
    </source>
</evidence>
<dbReference type="GO" id="GO:0006351">
    <property type="term" value="P:DNA-templated transcription"/>
    <property type="evidence" value="ECO:0007669"/>
    <property type="project" value="TreeGrafter"/>
</dbReference>
<feature type="region of interest" description="Disordered" evidence="5">
    <location>
        <begin position="1"/>
        <end position="27"/>
    </location>
</feature>
<evidence type="ECO:0000256" key="2">
    <source>
        <dbReference type="ARBA" id="ARBA00023015"/>
    </source>
</evidence>
<keyword evidence="3" id="KW-0238">DNA-binding</keyword>
<evidence type="ECO:0000313" key="8">
    <source>
        <dbReference type="Proteomes" id="UP000198994"/>
    </source>
</evidence>
<dbReference type="Gene3D" id="3.40.190.10">
    <property type="entry name" value="Periplasmic binding protein-like II"/>
    <property type="match status" value="2"/>
</dbReference>
<dbReference type="Proteomes" id="UP000198994">
    <property type="component" value="Unassembled WGS sequence"/>
</dbReference>
<evidence type="ECO:0000256" key="4">
    <source>
        <dbReference type="ARBA" id="ARBA00023163"/>
    </source>
</evidence>
<organism evidence="7 8">
    <name type="scientific">Salipiger thiooxidans</name>
    <dbReference type="NCBI Taxonomy" id="282683"/>
    <lineage>
        <taxon>Bacteria</taxon>
        <taxon>Pseudomonadati</taxon>
        <taxon>Pseudomonadota</taxon>
        <taxon>Alphaproteobacteria</taxon>
        <taxon>Rhodobacterales</taxon>
        <taxon>Roseobacteraceae</taxon>
        <taxon>Salipiger</taxon>
    </lineage>
</organism>
<dbReference type="CDD" id="cd08432">
    <property type="entry name" value="PBP2_GcdR_TrpI_HvrB_AmpR_like"/>
    <property type="match status" value="1"/>
</dbReference>
<keyword evidence="8" id="KW-1185">Reference proteome</keyword>
<dbReference type="EMBL" id="FNAV01000033">
    <property type="protein sequence ID" value="SDF59832.1"/>
    <property type="molecule type" value="Genomic_DNA"/>
</dbReference>
<gene>
    <name evidence="7" type="ORF">SAMN04488105_13317</name>
</gene>
<dbReference type="PANTHER" id="PTHR30537">
    <property type="entry name" value="HTH-TYPE TRANSCRIPTIONAL REGULATOR"/>
    <property type="match status" value="1"/>
</dbReference>
<dbReference type="GO" id="GO:0043565">
    <property type="term" value="F:sequence-specific DNA binding"/>
    <property type="evidence" value="ECO:0007669"/>
    <property type="project" value="TreeGrafter"/>
</dbReference>
<evidence type="ECO:0000313" key="7">
    <source>
        <dbReference type="EMBL" id="SDF59832.1"/>
    </source>
</evidence>
<dbReference type="AlphaFoldDB" id="A0A1G7MDG4"/>
<dbReference type="Pfam" id="PF00126">
    <property type="entry name" value="HTH_1"/>
    <property type="match status" value="1"/>
</dbReference>
<proteinExistence type="inferred from homology"/>
<feature type="domain" description="HTH lysR-type" evidence="6">
    <location>
        <begin position="45"/>
        <end position="102"/>
    </location>
</feature>
<dbReference type="InterPro" id="IPR005119">
    <property type="entry name" value="LysR_subst-bd"/>
</dbReference>
<evidence type="ECO:0000256" key="1">
    <source>
        <dbReference type="ARBA" id="ARBA00009437"/>
    </source>
</evidence>